<evidence type="ECO:0000256" key="2">
    <source>
        <dbReference type="SAM" id="Coils"/>
    </source>
</evidence>
<comment type="caution">
    <text evidence="3">The sequence shown here is derived from an EMBL/GenBank/DDBJ whole genome shotgun (WGS) entry which is preliminary data.</text>
</comment>
<dbReference type="InterPro" id="IPR037187">
    <property type="entry name" value="DnaK_N"/>
</dbReference>
<comment type="caution">
    <text evidence="1">Lacks conserved residue(s) required for the propagation of feature annotation.</text>
</comment>
<dbReference type="PANTHER" id="PTHR33823">
    <property type="entry name" value="RNA POLYMERASE-BINDING TRANSCRIPTION FACTOR DKSA-RELATED"/>
    <property type="match status" value="1"/>
</dbReference>
<organism evidence="3 4">
    <name type="scientific">Candidatus Taylorbacteria bacterium RIFCSPHIGHO2_02_FULL_46_13</name>
    <dbReference type="NCBI Taxonomy" id="1802312"/>
    <lineage>
        <taxon>Bacteria</taxon>
        <taxon>Candidatus Tayloriibacteriota</taxon>
    </lineage>
</organism>
<protein>
    <submittedName>
        <fullName evidence="3">Uncharacterized protein</fullName>
    </submittedName>
</protein>
<accession>A0A1G2MVJ0</accession>
<gene>
    <name evidence="3" type="ORF">A3C06_02105</name>
</gene>
<evidence type="ECO:0000313" key="4">
    <source>
        <dbReference type="Proteomes" id="UP000177565"/>
    </source>
</evidence>
<dbReference type="STRING" id="1802312.A3C06_02105"/>
<sequence length="119" mass="13422">MDKKLQNTLREKLEAELKEVEKELRSVGRINPSNPKDWEAMPDRLDIVTADPNEVADGIESYEGNTAILKQLETRYNEIKAALQQMKNNGYGICHVCKNVIEPARLLANPAATTCQTHM</sequence>
<proteinExistence type="predicted"/>
<dbReference type="PANTHER" id="PTHR33823:SF5">
    <property type="entry name" value="DNAK SUPPRESSOR PROTEIN"/>
    <property type="match status" value="1"/>
</dbReference>
<evidence type="ECO:0000256" key="1">
    <source>
        <dbReference type="PROSITE-ProRule" id="PRU00510"/>
    </source>
</evidence>
<keyword evidence="2" id="KW-0175">Coiled coil</keyword>
<reference evidence="3 4" key="1">
    <citation type="journal article" date="2016" name="Nat. Commun.">
        <title>Thousands of microbial genomes shed light on interconnected biogeochemical processes in an aquifer system.</title>
        <authorList>
            <person name="Anantharaman K."/>
            <person name="Brown C.T."/>
            <person name="Hug L.A."/>
            <person name="Sharon I."/>
            <person name="Castelle C.J."/>
            <person name="Probst A.J."/>
            <person name="Thomas B.C."/>
            <person name="Singh A."/>
            <person name="Wilkins M.J."/>
            <person name="Karaoz U."/>
            <person name="Brodie E.L."/>
            <person name="Williams K.H."/>
            <person name="Hubbard S.S."/>
            <person name="Banfield J.F."/>
        </authorList>
    </citation>
    <scope>NUCLEOTIDE SEQUENCE [LARGE SCALE GENOMIC DNA]</scope>
</reference>
<name>A0A1G2MVJ0_9BACT</name>
<feature type="coiled-coil region" evidence="2">
    <location>
        <begin position="3"/>
        <end position="30"/>
    </location>
</feature>
<dbReference type="SUPFAM" id="SSF109635">
    <property type="entry name" value="DnaK suppressor protein DksA, alpha-hairpin domain"/>
    <property type="match status" value="1"/>
</dbReference>
<dbReference type="Gene3D" id="1.20.120.910">
    <property type="entry name" value="DksA, coiled-coil domain"/>
    <property type="match status" value="1"/>
</dbReference>
<dbReference type="PROSITE" id="PS51128">
    <property type="entry name" value="ZF_DKSA_2"/>
    <property type="match status" value="1"/>
</dbReference>
<dbReference type="Proteomes" id="UP000177565">
    <property type="component" value="Unassembled WGS sequence"/>
</dbReference>
<dbReference type="AlphaFoldDB" id="A0A1G2MVJ0"/>
<evidence type="ECO:0000313" key="3">
    <source>
        <dbReference type="EMBL" id="OHA27299.1"/>
    </source>
</evidence>
<dbReference type="EMBL" id="MHRQ01000007">
    <property type="protein sequence ID" value="OHA27299.1"/>
    <property type="molecule type" value="Genomic_DNA"/>
</dbReference>